<keyword evidence="4" id="KW-1185">Reference proteome</keyword>
<sequence length="173" mass="18295">MKPETRTGTLPPIEQQPTPPDALLDRVVASSTPPERVEGVAVGRLDALDVDGRPTVSIDAWGLTGLPARSVVNVDAQRLGQAVALAFESADPLRPIILGFMIAPQAQAPVQVPVEARVDGQRVVLSAEQEIELRCGEAAIILTADGQIQLRGNYITSYATATQRILGGSVNLN</sequence>
<evidence type="ECO:0000313" key="4">
    <source>
        <dbReference type="Proteomes" id="UP000677898"/>
    </source>
</evidence>
<feature type="domain" description="DUF6484" evidence="2">
    <location>
        <begin position="42"/>
        <end position="101"/>
    </location>
</feature>
<dbReference type="Pfam" id="PF20093">
    <property type="entry name" value="DUF6484"/>
    <property type="match status" value="1"/>
</dbReference>
<proteinExistence type="predicted"/>
<name>A0ABX7ZG65_9RALS</name>
<accession>A0ABX7ZG65</accession>
<evidence type="ECO:0000259" key="2">
    <source>
        <dbReference type="Pfam" id="PF20093"/>
    </source>
</evidence>
<dbReference type="Proteomes" id="UP000677898">
    <property type="component" value="Chromosome"/>
</dbReference>
<evidence type="ECO:0000313" key="3">
    <source>
        <dbReference type="EMBL" id="QUP54252.1"/>
    </source>
</evidence>
<gene>
    <name evidence="3" type="ORF">GO998_11090</name>
</gene>
<dbReference type="EMBL" id="CP046729">
    <property type="protein sequence ID" value="QUP54252.1"/>
    <property type="molecule type" value="Genomic_DNA"/>
</dbReference>
<dbReference type="RefSeq" id="WP_211903669.1">
    <property type="nucleotide sequence ID" value="NZ_CP046729.1"/>
</dbReference>
<protein>
    <recommendedName>
        <fullName evidence="2">DUF6484 domain-containing protein</fullName>
    </recommendedName>
</protein>
<feature type="region of interest" description="Disordered" evidence="1">
    <location>
        <begin position="1"/>
        <end position="21"/>
    </location>
</feature>
<evidence type="ECO:0000256" key="1">
    <source>
        <dbReference type="SAM" id="MobiDB-lite"/>
    </source>
</evidence>
<reference evidence="3 4" key="1">
    <citation type="journal article" date="2021" name="Phytopathology">
        <title>Complete genome sequence of Ralstonia syzygii subsp. indonesiensis strain LLRS-1, isolated from wilted tobacco in China.</title>
        <authorList>
            <person name="Lu C.H."/>
            <person name="Li J.Y."/>
            <person name="Mi M.G."/>
            <person name="Lin Z.L."/>
            <person name="Jiang N."/>
            <person name="Gai X."/>
            <person name="Ma J.H."/>
            <person name="Lei L.P."/>
            <person name="Xia Z.Y."/>
        </authorList>
    </citation>
    <scope>NUCLEOTIDE SEQUENCE [LARGE SCALE GENOMIC DNA]</scope>
    <source>
        <strain evidence="3 4">LLRS-1</strain>
    </source>
</reference>
<organism evidence="3 4">
    <name type="scientific">Ralstonia syzygii</name>
    <dbReference type="NCBI Taxonomy" id="28097"/>
    <lineage>
        <taxon>Bacteria</taxon>
        <taxon>Pseudomonadati</taxon>
        <taxon>Pseudomonadota</taxon>
        <taxon>Betaproteobacteria</taxon>
        <taxon>Burkholderiales</taxon>
        <taxon>Burkholderiaceae</taxon>
        <taxon>Ralstonia</taxon>
        <taxon>Ralstonia solanacearum species complex</taxon>
    </lineage>
</organism>
<dbReference type="InterPro" id="IPR045506">
    <property type="entry name" value="DUF6484"/>
</dbReference>